<dbReference type="AlphaFoldDB" id="R7VEB1"/>
<feature type="compositionally biased region" description="Basic and acidic residues" evidence="1">
    <location>
        <begin position="146"/>
        <end position="166"/>
    </location>
</feature>
<feature type="compositionally biased region" description="Basic residues" evidence="1">
    <location>
        <begin position="134"/>
        <end position="145"/>
    </location>
</feature>
<dbReference type="Proteomes" id="UP000014760">
    <property type="component" value="Unassembled WGS sequence"/>
</dbReference>
<dbReference type="GO" id="GO:0048332">
    <property type="term" value="P:mesoderm morphogenesis"/>
    <property type="evidence" value="ECO:0007669"/>
    <property type="project" value="TreeGrafter"/>
</dbReference>
<dbReference type="GO" id="GO:0008083">
    <property type="term" value="F:growth factor activity"/>
    <property type="evidence" value="ECO:0007669"/>
    <property type="project" value="InterPro"/>
</dbReference>
<reference evidence="4 6" key="2">
    <citation type="journal article" date="2013" name="Nature">
        <title>Insights into bilaterian evolution from three spiralian genomes.</title>
        <authorList>
            <person name="Simakov O."/>
            <person name="Marletaz F."/>
            <person name="Cho S.J."/>
            <person name="Edsinger-Gonzales E."/>
            <person name="Havlak P."/>
            <person name="Hellsten U."/>
            <person name="Kuo D.H."/>
            <person name="Larsson T."/>
            <person name="Lv J."/>
            <person name="Arendt D."/>
            <person name="Savage R."/>
            <person name="Osoegawa K."/>
            <person name="de Jong P."/>
            <person name="Grimwood J."/>
            <person name="Chapman J.A."/>
            <person name="Shapiro H."/>
            <person name="Aerts A."/>
            <person name="Otillar R.P."/>
            <person name="Terry A.Y."/>
            <person name="Boore J.L."/>
            <person name="Grigoriev I.V."/>
            <person name="Lindberg D.R."/>
            <person name="Seaver E.C."/>
            <person name="Weisblat D.A."/>
            <person name="Putnam N.H."/>
            <person name="Rokhsar D.S."/>
        </authorList>
    </citation>
    <scope>NUCLEOTIDE SEQUENCE</scope>
    <source>
        <strain evidence="4 6">I ESC-2004</strain>
    </source>
</reference>
<reference evidence="5" key="3">
    <citation type="submission" date="2015-06" db="UniProtKB">
        <authorList>
            <consortium name="EnsemblMetazoa"/>
        </authorList>
    </citation>
    <scope>IDENTIFICATION</scope>
</reference>
<dbReference type="EMBL" id="AMQN01018729">
    <property type="status" value="NOT_ANNOTATED_CDS"/>
    <property type="molecule type" value="Genomic_DNA"/>
</dbReference>
<organism evidence="4">
    <name type="scientific">Capitella teleta</name>
    <name type="common">Polychaete worm</name>
    <dbReference type="NCBI Taxonomy" id="283909"/>
    <lineage>
        <taxon>Eukaryota</taxon>
        <taxon>Metazoa</taxon>
        <taxon>Spiralia</taxon>
        <taxon>Lophotrochozoa</taxon>
        <taxon>Annelida</taxon>
        <taxon>Polychaeta</taxon>
        <taxon>Sedentaria</taxon>
        <taxon>Scolecida</taxon>
        <taxon>Capitellidae</taxon>
        <taxon>Capitella</taxon>
    </lineage>
</organism>
<dbReference type="InterPro" id="IPR038130">
    <property type="entry name" value="PTN/MK_C_dom_sf"/>
</dbReference>
<dbReference type="OMA" id="RTKPCYG"/>
<keyword evidence="6" id="KW-1185">Reference proteome</keyword>
<evidence type="ECO:0000313" key="4">
    <source>
        <dbReference type="EMBL" id="ELU14015.1"/>
    </source>
</evidence>
<dbReference type="Gene3D" id="2.30.90.10">
    <property type="entry name" value="Heparin-binding Growth Factor, Midkine, Chain A- C-terminal Domain"/>
    <property type="match status" value="5"/>
</dbReference>
<accession>R7VEB1</accession>
<feature type="chain" id="PRO_5008789001" description="Pleiotrophin/Midkine C-terminal domain-containing protein" evidence="2">
    <location>
        <begin position="20"/>
        <end position="432"/>
    </location>
</feature>
<dbReference type="GO" id="GO:0005576">
    <property type="term" value="C:extracellular region"/>
    <property type="evidence" value="ECO:0007669"/>
    <property type="project" value="TreeGrafter"/>
</dbReference>
<evidence type="ECO:0000313" key="5">
    <source>
        <dbReference type="EnsemblMetazoa" id="CapteP227489"/>
    </source>
</evidence>
<keyword evidence="2" id="KW-0732">Signal</keyword>
<dbReference type="EnsemblMetazoa" id="CapteT227489">
    <property type="protein sequence ID" value="CapteP227489"/>
    <property type="gene ID" value="CapteG227489"/>
</dbReference>
<gene>
    <name evidence="4" type="ORF">CAPTEDRAFT_227489</name>
</gene>
<dbReference type="HOGENOM" id="CLU_634995_0_0_1"/>
<feature type="compositionally biased region" description="Basic and acidic residues" evidence="1">
    <location>
        <begin position="267"/>
        <end position="310"/>
    </location>
</feature>
<feature type="compositionally biased region" description="Basic residues" evidence="1">
    <location>
        <begin position="333"/>
        <end position="343"/>
    </location>
</feature>
<evidence type="ECO:0000256" key="2">
    <source>
        <dbReference type="SAM" id="SignalP"/>
    </source>
</evidence>
<feature type="signal peptide" evidence="2">
    <location>
        <begin position="1"/>
        <end position="19"/>
    </location>
</feature>
<feature type="compositionally biased region" description="Basic residues" evidence="1">
    <location>
        <begin position="311"/>
        <end position="323"/>
    </location>
</feature>
<dbReference type="PANTHER" id="PTHR21050">
    <property type="entry name" value="MIDKINE AND PLEIOTROPHIN 1, ISOFORM A-RELATED"/>
    <property type="match status" value="1"/>
</dbReference>
<reference evidence="6" key="1">
    <citation type="submission" date="2012-12" db="EMBL/GenBank/DDBJ databases">
        <authorList>
            <person name="Hellsten U."/>
            <person name="Grimwood J."/>
            <person name="Chapman J.A."/>
            <person name="Shapiro H."/>
            <person name="Aerts A."/>
            <person name="Otillar R.P."/>
            <person name="Terry A.Y."/>
            <person name="Boore J.L."/>
            <person name="Simakov O."/>
            <person name="Marletaz F."/>
            <person name="Cho S.-J."/>
            <person name="Edsinger-Gonzales E."/>
            <person name="Havlak P."/>
            <person name="Kuo D.-H."/>
            <person name="Larsson T."/>
            <person name="Lv J."/>
            <person name="Arendt D."/>
            <person name="Savage R."/>
            <person name="Osoegawa K."/>
            <person name="de Jong P."/>
            <person name="Lindberg D.R."/>
            <person name="Seaver E.C."/>
            <person name="Weisblat D.A."/>
            <person name="Putnam N.H."/>
            <person name="Grigoriev I.V."/>
            <person name="Rokhsar D.S."/>
        </authorList>
    </citation>
    <scope>NUCLEOTIDE SEQUENCE</scope>
    <source>
        <strain evidence="6">I ESC-2004</strain>
    </source>
</reference>
<dbReference type="Pfam" id="PF01091">
    <property type="entry name" value="PTN_MK_C"/>
    <property type="match status" value="1"/>
</dbReference>
<protein>
    <recommendedName>
        <fullName evidence="3">Pleiotrophin/Midkine C-terminal domain-containing protein</fullName>
    </recommendedName>
</protein>
<dbReference type="OrthoDB" id="10024128at2759"/>
<evidence type="ECO:0000259" key="3">
    <source>
        <dbReference type="Pfam" id="PF01091"/>
    </source>
</evidence>
<sequence>MRLLCAVALMLMSASISAAERSGCKYGKRDGFDAGECDPASGERTMTLVLKRGDPGVCAPTKEVKRPCRVRSSTKDGEMDTTCRYEWDEDDAEIECDPATGMKSIRMTLVEGDPDQCPTTKTSQRKCSEEGKGGRGRKGRGKGRKGKGENRRGKGRAKQDDDCRYSVDMSSREEELIACDPTTSTKSINLLLKPESSSSCPPSKVITRECVPDGCEYKDGEWSECSNGTETAERVDSLVSSADGVTCKPTVTRSRSCRKIAKIEERKMRKEEAKKEKQESKKESKKEAKKEKKNQKKSERREEKRQEKMERKHAKKEARRQKKDQRQANKEQKRNRRNKRHGRCKYDAGQWDDCVEGIRTLTRALVRGNPDLCEPEKIKSISCTNKKGEERCFFGKWGKFGECNNGVRTKVRPLLNSNLDHCQRKAAKTQPC</sequence>
<evidence type="ECO:0000313" key="6">
    <source>
        <dbReference type="Proteomes" id="UP000014760"/>
    </source>
</evidence>
<dbReference type="EMBL" id="KB294814">
    <property type="protein sequence ID" value="ELU14015.1"/>
    <property type="molecule type" value="Genomic_DNA"/>
</dbReference>
<feature type="region of interest" description="Disordered" evidence="1">
    <location>
        <begin position="109"/>
        <end position="166"/>
    </location>
</feature>
<dbReference type="InterPro" id="IPR020090">
    <property type="entry name" value="PTN/MK_C_dom"/>
</dbReference>
<name>R7VEB1_CAPTE</name>
<feature type="domain" description="Pleiotrophin/Midkine C-terminal" evidence="3">
    <location>
        <begin position="23"/>
        <end position="75"/>
    </location>
</feature>
<feature type="region of interest" description="Disordered" evidence="1">
    <location>
        <begin position="267"/>
        <end position="343"/>
    </location>
</feature>
<proteinExistence type="predicted"/>
<dbReference type="PANTHER" id="PTHR21050:SF1">
    <property type="entry name" value="MIDKINE AND PLEIOTROPHIN 1, ISOFORM A-RELATED"/>
    <property type="match status" value="1"/>
</dbReference>
<dbReference type="GO" id="GO:0008201">
    <property type="term" value="F:heparin binding"/>
    <property type="evidence" value="ECO:0007669"/>
    <property type="project" value="TreeGrafter"/>
</dbReference>
<evidence type="ECO:0000256" key="1">
    <source>
        <dbReference type="SAM" id="MobiDB-lite"/>
    </source>
</evidence>